<gene>
    <name evidence="1" type="ORF">MNOR_LOCUS8786</name>
</gene>
<proteinExistence type="predicted"/>
<name>A0AAV2Q8Q0_MEGNR</name>
<keyword evidence="2" id="KW-1185">Reference proteome</keyword>
<evidence type="ECO:0000313" key="1">
    <source>
        <dbReference type="EMBL" id="CAL4072257.1"/>
    </source>
</evidence>
<accession>A0AAV2Q8Q0</accession>
<sequence>GRPILSSKWSTLGSNRAAARTGEVVVLADEYFPNSTTMFETRVVCASTDTCRSQNGVCKGLHTCYIERGTRYYCCDGENVSVNPDNCECCVPDGCPQVNDACSAQGGTCRKYCLGDQEDQLDSTPCNGSCKCCKPKTQATTPTPTKAPPIEEEKKCKTKQRCVKKAELA</sequence>
<protein>
    <submittedName>
        <fullName evidence="1">Uncharacterized protein</fullName>
    </submittedName>
</protein>
<dbReference type="AlphaFoldDB" id="A0AAV2Q8Q0"/>
<dbReference type="EMBL" id="CAXKWB010004145">
    <property type="protein sequence ID" value="CAL4072257.1"/>
    <property type="molecule type" value="Genomic_DNA"/>
</dbReference>
<evidence type="ECO:0000313" key="2">
    <source>
        <dbReference type="Proteomes" id="UP001497623"/>
    </source>
</evidence>
<feature type="non-terminal residue" evidence="1">
    <location>
        <position position="1"/>
    </location>
</feature>
<dbReference type="Proteomes" id="UP001497623">
    <property type="component" value="Unassembled WGS sequence"/>
</dbReference>
<comment type="caution">
    <text evidence="1">The sequence shown here is derived from an EMBL/GenBank/DDBJ whole genome shotgun (WGS) entry which is preliminary data.</text>
</comment>
<organism evidence="1 2">
    <name type="scientific">Meganyctiphanes norvegica</name>
    <name type="common">Northern krill</name>
    <name type="synonym">Thysanopoda norvegica</name>
    <dbReference type="NCBI Taxonomy" id="48144"/>
    <lineage>
        <taxon>Eukaryota</taxon>
        <taxon>Metazoa</taxon>
        <taxon>Ecdysozoa</taxon>
        <taxon>Arthropoda</taxon>
        <taxon>Crustacea</taxon>
        <taxon>Multicrustacea</taxon>
        <taxon>Malacostraca</taxon>
        <taxon>Eumalacostraca</taxon>
        <taxon>Eucarida</taxon>
        <taxon>Euphausiacea</taxon>
        <taxon>Euphausiidae</taxon>
        <taxon>Meganyctiphanes</taxon>
    </lineage>
</organism>
<reference evidence="1 2" key="1">
    <citation type="submission" date="2024-05" db="EMBL/GenBank/DDBJ databases">
        <authorList>
            <person name="Wallberg A."/>
        </authorList>
    </citation>
    <scope>NUCLEOTIDE SEQUENCE [LARGE SCALE GENOMIC DNA]</scope>
</reference>